<evidence type="ECO:0000313" key="2">
    <source>
        <dbReference type="Proteomes" id="UP000185003"/>
    </source>
</evidence>
<gene>
    <name evidence="1" type="ORF">SAMN04488055_2658</name>
</gene>
<dbReference type="Pfam" id="PF13715">
    <property type="entry name" value="CarbopepD_reg_2"/>
    <property type="match status" value="1"/>
</dbReference>
<organism evidence="1 2">
    <name type="scientific">Chitinophaga niabensis</name>
    <dbReference type="NCBI Taxonomy" id="536979"/>
    <lineage>
        <taxon>Bacteria</taxon>
        <taxon>Pseudomonadati</taxon>
        <taxon>Bacteroidota</taxon>
        <taxon>Chitinophagia</taxon>
        <taxon>Chitinophagales</taxon>
        <taxon>Chitinophagaceae</taxon>
        <taxon>Chitinophaga</taxon>
    </lineage>
</organism>
<reference evidence="1 2" key="1">
    <citation type="submission" date="2016-11" db="EMBL/GenBank/DDBJ databases">
        <authorList>
            <person name="Jaros S."/>
            <person name="Januszkiewicz K."/>
            <person name="Wedrychowicz H."/>
        </authorList>
    </citation>
    <scope>NUCLEOTIDE SEQUENCE [LARGE SCALE GENOMIC DNA]</scope>
    <source>
        <strain evidence="1 2">DSM 24787</strain>
    </source>
</reference>
<dbReference type="AlphaFoldDB" id="A0A1N6GA27"/>
<sequence length="212" mass="23928">MHKKLIIFLSLLFMPFLLKAQLKAFKDSIIQISGITMTADSLRAIPAVSIIVKGQNRGTISNSQGVFSIVAFKGDTLSFTAVGFRKKEYRIPANLPGNSYSVIQLLTEDTIYLSETIIKPYPSKREFEKAFVSMDIPNDMYEIARKNNDQAKIRAMARSIPIDAGGAYGVFMQKQQQSLYYAGQTPPQNIFNPIAWAQFIEAWKRGDFKRKD</sequence>
<dbReference type="STRING" id="536979.SAMN04488055_2658"/>
<dbReference type="OrthoDB" id="1115630at2"/>
<accession>A0A1N6GA27</accession>
<keyword evidence="2" id="KW-1185">Reference proteome</keyword>
<evidence type="ECO:0000313" key="1">
    <source>
        <dbReference type="EMBL" id="SIO04301.1"/>
    </source>
</evidence>
<dbReference type="EMBL" id="FSRA01000001">
    <property type="protein sequence ID" value="SIO04301.1"/>
    <property type="molecule type" value="Genomic_DNA"/>
</dbReference>
<name>A0A1N6GA27_9BACT</name>
<dbReference type="InterPro" id="IPR008969">
    <property type="entry name" value="CarboxyPept-like_regulatory"/>
</dbReference>
<dbReference type="Proteomes" id="UP000185003">
    <property type="component" value="Unassembled WGS sequence"/>
</dbReference>
<dbReference type="SUPFAM" id="SSF49464">
    <property type="entry name" value="Carboxypeptidase regulatory domain-like"/>
    <property type="match status" value="1"/>
</dbReference>
<dbReference type="RefSeq" id="WP_074239700.1">
    <property type="nucleotide sequence ID" value="NZ_FSRA01000001.1"/>
</dbReference>
<proteinExistence type="predicted"/>
<protein>
    <submittedName>
        <fullName evidence="1">CarboxypepD_reg-like domain-containing protein</fullName>
    </submittedName>
</protein>